<dbReference type="STRING" id="1121942.SAMN02745148_02070"/>
<dbReference type="Proteomes" id="UP000184346">
    <property type="component" value="Unassembled WGS sequence"/>
</dbReference>
<dbReference type="OrthoDB" id="9757969at2"/>
<dbReference type="InterPro" id="IPR008023">
    <property type="entry name" value="DUF748"/>
</dbReference>
<feature type="compositionally biased region" description="Basic and acidic residues" evidence="1">
    <location>
        <begin position="593"/>
        <end position="606"/>
    </location>
</feature>
<keyword evidence="2" id="KW-1133">Transmembrane helix</keyword>
<dbReference type="GO" id="GO:0090313">
    <property type="term" value="P:regulation of protein targeting to membrane"/>
    <property type="evidence" value="ECO:0007669"/>
    <property type="project" value="TreeGrafter"/>
</dbReference>
<proteinExistence type="predicted"/>
<gene>
    <name evidence="3" type="ORF">SAMN02745148_02070</name>
</gene>
<keyword evidence="2" id="KW-0812">Transmembrane</keyword>
<evidence type="ECO:0000256" key="2">
    <source>
        <dbReference type="SAM" id="Phobius"/>
    </source>
</evidence>
<name>A0A1M4ZUQ0_9GAMM</name>
<evidence type="ECO:0000313" key="4">
    <source>
        <dbReference type="Proteomes" id="UP000184346"/>
    </source>
</evidence>
<evidence type="ECO:0000313" key="3">
    <source>
        <dbReference type="EMBL" id="SHF21783.1"/>
    </source>
</evidence>
<feature type="compositionally biased region" description="Basic and acidic residues" evidence="1">
    <location>
        <begin position="343"/>
        <end position="356"/>
    </location>
</feature>
<protein>
    <recommendedName>
        <fullName evidence="5">AsmA family protein</fullName>
    </recommendedName>
</protein>
<feature type="region of interest" description="Disordered" evidence="1">
    <location>
        <begin position="563"/>
        <end position="621"/>
    </location>
</feature>
<dbReference type="InterPro" id="IPR052894">
    <property type="entry name" value="AsmA-related"/>
</dbReference>
<dbReference type="GO" id="GO:0005886">
    <property type="term" value="C:plasma membrane"/>
    <property type="evidence" value="ECO:0007669"/>
    <property type="project" value="TreeGrafter"/>
</dbReference>
<dbReference type="RefSeq" id="WP_072822472.1">
    <property type="nucleotide sequence ID" value="NZ_FQUJ01000008.1"/>
</dbReference>
<evidence type="ECO:0008006" key="5">
    <source>
        <dbReference type="Google" id="ProtNLM"/>
    </source>
</evidence>
<reference evidence="3 4" key="1">
    <citation type="submission" date="2016-11" db="EMBL/GenBank/DDBJ databases">
        <authorList>
            <person name="Jaros S."/>
            <person name="Januszkiewicz K."/>
            <person name="Wedrychowicz H."/>
        </authorList>
    </citation>
    <scope>NUCLEOTIDE SEQUENCE [LARGE SCALE GENOMIC DNA]</scope>
    <source>
        <strain evidence="3 4">DSM 19980</strain>
    </source>
</reference>
<evidence type="ECO:0000256" key="1">
    <source>
        <dbReference type="SAM" id="MobiDB-lite"/>
    </source>
</evidence>
<dbReference type="EMBL" id="FQUJ01000008">
    <property type="protein sequence ID" value="SHF21783.1"/>
    <property type="molecule type" value="Genomic_DNA"/>
</dbReference>
<keyword evidence="4" id="KW-1185">Reference proteome</keyword>
<dbReference type="Pfam" id="PF05359">
    <property type="entry name" value="DUF748"/>
    <property type="match status" value="1"/>
</dbReference>
<dbReference type="PANTHER" id="PTHR30441:SF8">
    <property type="entry name" value="DUF748 DOMAIN-CONTAINING PROTEIN"/>
    <property type="match status" value="1"/>
</dbReference>
<accession>A0A1M4ZUQ0</accession>
<feature type="region of interest" description="Disordered" evidence="1">
    <location>
        <begin position="339"/>
        <end position="358"/>
    </location>
</feature>
<sequence>MASAYRGASRRGRSSHKRWWLIPLVLAAVAGLAVFVWLWALPYYIEQRLVGTFSSVTGREVVIENVAIDNPFTAELSLEGLRVAGKEQTPVFSSDHIDADVAWRSLWSPGWRLQKLDVQSPRLQLIWQENGNWNLAEMLAADDKNENQQPTPILIERITASDGRLDWINRRIDEPVTLSFEQVTLDAEGYDNTSAAPFAARSESRLDGAALSAEGRLGFSPWRLDMDMTADELPLTALSSYLSKVVRARVAAGTLTTQSRMQAGEATDAGLRITGQGELREVEMLEPDGDRAIASTGRASIEGFLFELDRPRLRSERIVLREPWTEVIIDEQMGTSLTAWLPPREKDDAPEKRASKDASSMRYALDELVVENGAMAFADRHLSEPFEIDFSGLQGRWQGLSSSQQGGGELQLEGEVSDGSPLRIEGVYDPLRDPWQGNLDMHFERMRLATFAPYLRRFAGYEIEQGEVTLDLDYRLEEGRLDTSNKLMLERIRLGEQVDATATDLPVKTLIGVLRNDDGTIELEIPMTIPLDESGAIEFGDIAGQAIRKALQNLVSSPLETLGEVVQGGGNGESDGDGNTGNNTEGSGTDENADARDGANDARNEPQEDSEGLYRSIPTPN</sequence>
<organism evidence="3 4">
    <name type="scientific">Modicisalibacter ilicicola DSM 19980</name>
    <dbReference type="NCBI Taxonomy" id="1121942"/>
    <lineage>
        <taxon>Bacteria</taxon>
        <taxon>Pseudomonadati</taxon>
        <taxon>Pseudomonadota</taxon>
        <taxon>Gammaproteobacteria</taxon>
        <taxon>Oceanospirillales</taxon>
        <taxon>Halomonadaceae</taxon>
        <taxon>Modicisalibacter</taxon>
    </lineage>
</organism>
<feature type="transmembrane region" description="Helical" evidence="2">
    <location>
        <begin position="20"/>
        <end position="45"/>
    </location>
</feature>
<dbReference type="PANTHER" id="PTHR30441">
    <property type="entry name" value="DUF748 DOMAIN-CONTAINING PROTEIN"/>
    <property type="match status" value="1"/>
</dbReference>
<keyword evidence="2" id="KW-0472">Membrane</keyword>
<feature type="compositionally biased region" description="Low complexity" evidence="1">
    <location>
        <begin position="580"/>
        <end position="590"/>
    </location>
</feature>
<dbReference type="AlphaFoldDB" id="A0A1M4ZUQ0"/>